<evidence type="ECO:0000256" key="3">
    <source>
        <dbReference type="ARBA" id="ARBA00022777"/>
    </source>
</evidence>
<accession>A0A542DEJ9</accession>
<keyword evidence="3 5" id="KW-0418">Kinase</keyword>
<feature type="domain" description="Carbohydrate kinase PfkB" evidence="4">
    <location>
        <begin position="15"/>
        <end position="302"/>
    </location>
</feature>
<comment type="similarity">
    <text evidence="1">Belongs to the carbohydrate kinase PfkB family.</text>
</comment>
<dbReference type="AlphaFoldDB" id="A0A542DEJ9"/>
<evidence type="ECO:0000313" key="5">
    <source>
        <dbReference type="EMBL" id="TQJ01492.1"/>
    </source>
</evidence>
<dbReference type="Proteomes" id="UP000320876">
    <property type="component" value="Unassembled WGS sequence"/>
</dbReference>
<dbReference type="Pfam" id="PF00294">
    <property type="entry name" value="PfkB"/>
    <property type="match status" value="1"/>
</dbReference>
<dbReference type="InterPro" id="IPR011611">
    <property type="entry name" value="PfkB_dom"/>
</dbReference>
<dbReference type="CDD" id="cd01166">
    <property type="entry name" value="KdgK"/>
    <property type="match status" value="1"/>
</dbReference>
<sequence length="337" mass="35266">MAVSARGPGCWETGTEVLCLGESMALFVPAEPGPAGEVRVWQRTAGGAESNVACHLVSLGVRAAWVSALGQDPFGYALLGEIEAAGVDVTQVRMDPDRPTGVYFKETGTDGGSPVRYYRRGSAASGMGPDLLHRLELDGVRLIHLSGITPALSAGCEQLVRALLTSPRAGRRISFDVNWRPALWQDRDPAVLSELAALADIVFVGDDEAAEIWGTGDAMALRALLPQPSTLVVKHGERGATVFEGGRAPVFAPALQVEVVEAVGAGDAFAAGFLAAALRQEPPETRLRCGHLQAASTLLTHNDVGEPLPPGVVAELLAADDRAWAAARLTGTGVVRV</sequence>
<dbReference type="PANTHER" id="PTHR43320">
    <property type="entry name" value="SUGAR KINASE"/>
    <property type="match status" value="1"/>
</dbReference>
<evidence type="ECO:0000256" key="1">
    <source>
        <dbReference type="ARBA" id="ARBA00010688"/>
    </source>
</evidence>
<proteinExistence type="inferred from homology"/>
<dbReference type="Gene3D" id="3.40.1190.20">
    <property type="match status" value="1"/>
</dbReference>
<comment type="caution">
    <text evidence="5">The sequence shown here is derived from an EMBL/GenBank/DDBJ whole genome shotgun (WGS) entry which is preliminary data.</text>
</comment>
<evidence type="ECO:0000256" key="2">
    <source>
        <dbReference type="ARBA" id="ARBA00022679"/>
    </source>
</evidence>
<dbReference type="EMBL" id="VFML01000001">
    <property type="protein sequence ID" value="TQJ01492.1"/>
    <property type="molecule type" value="Genomic_DNA"/>
</dbReference>
<dbReference type="InterPro" id="IPR052700">
    <property type="entry name" value="Carb_kinase_PfkB-like"/>
</dbReference>
<dbReference type="InterPro" id="IPR029056">
    <property type="entry name" value="Ribokinase-like"/>
</dbReference>
<name>A0A542DEJ9_AMYCI</name>
<dbReference type="PANTHER" id="PTHR43320:SF2">
    <property type="entry name" value="2-DEHYDRO-3-DEOXYGLUCONOKINASE_2-DEHYDRO-3-DEOXYGALACTONOKINASE"/>
    <property type="match status" value="1"/>
</dbReference>
<keyword evidence="2" id="KW-0808">Transferase</keyword>
<evidence type="ECO:0000313" key="6">
    <source>
        <dbReference type="Proteomes" id="UP000320876"/>
    </source>
</evidence>
<dbReference type="GO" id="GO:0016301">
    <property type="term" value="F:kinase activity"/>
    <property type="evidence" value="ECO:0007669"/>
    <property type="project" value="UniProtKB-KW"/>
</dbReference>
<evidence type="ECO:0000259" key="4">
    <source>
        <dbReference type="Pfam" id="PF00294"/>
    </source>
</evidence>
<dbReference type="SUPFAM" id="SSF53613">
    <property type="entry name" value="Ribokinase-like"/>
    <property type="match status" value="1"/>
</dbReference>
<protein>
    <submittedName>
        <fullName evidence="5">2-dehydro-3-deoxygluconokinase</fullName>
    </submittedName>
</protein>
<reference evidence="5 6" key="1">
    <citation type="submission" date="2019-06" db="EMBL/GenBank/DDBJ databases">
        <title>Sequencing the genomes of 1000 actinobacteria strains.</title>
        <authorList>
            <person name="Klenk H.-P."/>
        </authorList>
    </citation>
    <scope>NUCLEOTIDE SEQUENCE [LARGE SCALE GENOMIC DNA]</scope>
    <source>
        <strain evidence="5 6">DSM 45679</strain>
    </source>
</reference>
<organism evidence="5 6">
    <name type="scientific">Amycolatopsis cihanbeyliensis</name>
    <dbReference type="NCBI Taxonomy" id="1128664"/>
    <lineage>
        <taxon>Bacteria</taxon>
        <taxon>Bacillati</taxon>
        <taxon>Actinomycetota</taxon>
        <taxon>Actinomycetes</taxon>
        <taxon>Pseudonocardiales</taxon>
        <taxon>Pseudonocardiaceae</taxon>
        <taxon>Amycolatopsis</taxon>
    </lineage>
</organism>
<keyword evidence="6" id="KW-1185">Reference proteome</keyword>
<gene>
    <name evidence="5" type="ORF">FB471_1177</name>
</gene>